<feature type="repeat" description="PPR" evidence="2">
    <location>
        <begin position="140"/>
        <end position="174"/>
    </location>
</feature>
<evidence type="ECO:0000256" key="1">
    <source>
        <dbReference type="ARBA" id="ARBA00022737"/>
    </source>
</evidence>
<dbReference type="FunFam" id="1.25.40.10:FF:001895">
    <property type="entry name" value="Pentatricopeptide repeat-containing protein"/>
    <property type="match status" value="1"/>
</dbReference>
<dbReference type="GO" id="GO:0003723">
    <property type="term" value="F:RNA binding"/>
    <property type="evidence" value="ECO:0007669"/>
    <property type="project" value="InterPro"/>
</dbReference>
<evidence type="ECO:0000313" key="3">
    <source>
        <dbReference type="EMBL" id="QCE13278.1"/>
    </source>
</evidence>
<dbReference type="Gene3D" id="1.25.40.10">
    <property type="entry name" value="Tetratricopeptide repeat domain"/>
    <property type="match status" value="1"/>
</dbReference>
<keyword evidence="4" id="KW-1185">Reference proteome</keyword>
<dbReference type="GO" id="GO:0009451">
    <property type="term" value="P:RNA modification"/>
    <property type="evidence" value="ECO:0007669"/>
    <property type="project" value="InterPro"/>
</dbReference>
<reference evidence="3 4" key="1">
    <citation type="submission" date="2019-04" db="EMBL/GenBank/DDBJ databases">
        <title>An improved genome assembly and genetic linkage map for asparagus bean, Vigna unguiculata ssp. sesquipedialis.</title>
        <authorList>
            <person name="Xia Q."/>
            <person name="Zhang R."/>
            <person name="Dong Y."/>
        </authorList>
    </citation>
    <scope>NUCLEOTIDE SEQUENCE [LARGE SCALE GENOMIC DNA]</scope>
    <source>
        <tissue evidence="3">Leaf</tissue>
    </source>
</reference>
<dbReference type="PROSITE" id="PS51375">
    <property type="entry name" value="PPR"/>
    <property type="match status" value="1"/>
</dbReference>
<dbReference type="GO" id="GO:0004519">
    <property type="term" value="F:endonuclease activity"/>
    <property type="evidence" value="ECO:0007669"/>
    <property type="project" value="UniProtKB-KW"/>
</dbReference>
<keyword evidence="3" id="KW-0255">Endonuclease</keyword>
<dbReference type="EMBL" id="CP039355">
    <property type="protein sequence ID" value="QCE13278.1"/>
    <property type="molecule type" value="Genomic_DNA"/>
</dbReference>
<dbReference type="InterPro" id="IPR002885">
    <property type="entry name" value="PPR_rpt"/>
</dbReference>
<proteinExistence type="predicted"/>
<dbReference type="InterPro" id="IPR011990">
    <property type="entry name" value="TPR-like_helical_dom_sf"/>
</dbReference>
<dbReference type="PANTHER" id="PTHR47926:SF360">
    <property type="entry name" value="PENTATRICOPEPTIDE REPEAT-CONTAINING PROTEIN"/>
    <property type="match status" value="1"/>
</dbReference>
<dbReference type="Proteomes" id="UP000501690">
    <property type="component" value="Linkage Group LG11"/>
</dbReference>
<dbReference type="Pfam" id="PF13041">
    <property type="entry name" value="PPR_2"/>
    <property type="match status" value="1"/>
</dbReference>
<name>A0A4D6NIY8_VIGUN</name>
<dbReference type="InterPro" id="IPR046960">
    <property type="entry name" value="PPR_At4g14850-like_plant"/>
</dbReference>
<keyword evidence="3" id="KW-0378">Hydrolase</keyword>
<evidence type="ECO:0000313" key="4">
    <source>
        <dbReference type="Proteomes" id="UP000501690"/>
    </source>
</evidence>
<sequence>MINSRHGTSKFGCFGKSWNNVHSSSHSLSSSSSSSTFHSSVTATDHKVLHRVLQSCRGSMDLKTATKTHSRVVVLGLATYPSLVSSLISTYARCHQPQIGLRVFSKVLDLFSRNLVIDCLMKGGQCDVAKKVFGKMPVRDVVTWNTMLGGYVKNSRFLDALNLFRRMLSSKVEPDGFTFASVVTACARLGALCNAEWCL</sequence>
<gene>
    <name evidence="3" type="ORF">DEO72_LG11g271</name>
</gene>
<accession>A0A4D6NIY8</accession>
<dbReference type="AlphaFoldDB" id="A0A4D6NIY8"/>
<keyword evidence="1" id="KW-0677">Repeat</keyword>
<dbReference type="NCBIfam" id="TIGR00756">
    <property type="entry name" value="PPR"/>
    <property type="match status" value="2"/>
</dbReference>
<dbReference type="PANTHER" id="PTHR47926">
    <property type="entry name" value="PENTATRICOPEPTIDE REPEAT-CONTAINING PROTEIN"/>
    <property type="match status" value="1"/>
</dbReference>
<organism evidence="3 4">
    <name type="scientific">Vigna unguiculata</name>
    <name type="common">Cowpea</name>
    <dbReference type="NCBI Taxonomy" id="3917"/>
    <lineage>
        <taxon>Eukaryota</taxon>
        <taxon>Viridiplantae</taxon>
        <taxon>Streptophyta</taxon>
        <taxon>Embryophyta</taxon>
        <taxon>Tracheophyta</taxon>
        <taxon>Spermatophyta</taxon>
        <taxon>Magnoliopsida</taxon>
        <taxon>eudicotyledons</taxon>
        <taxon>Gunneridae</taxon>
        <taxon>Pentapetalae</taxon>
        <taxon>rosids</taxon>
        <taxon>fabids</taxon>
        <taxon>Fabales</taxon>
        <taxon>Fabaceae</taxon>
        <taxon>Papilionoideae</taxon>
        <taxon>50 kb inversion clade</taxon>
        <taxon>NPAAA clade</taxon>
        <taxon>indigoferoid/millettioid clade</taxon>
        <taxon>Phaseoleae</taxon>
        <taxon>Vigna</taxon>
    </lineage>
</organism>
<evidence type="ECO:0000256" key="2">
    <source>
        <dbReference type="PROSITE-ProRule" id="PRU00708"/>
    </source>
</evidence>
<protein>
    <submittedName>
        <fullName evidence="3">Structure-specific endonuclease subunit SLX1</fullName>
    </submittedName>
</protein>
<keyword evidence="3" id="KW-0540">Nuclease</keyword>